<protein>
    <submittedName>
        <fullName evidence="3">FAD-dependent oxidoreductase</fullName>
    </submittedName>
</protein>
<dbReference type="InterPro" id="IPR036188">
    <property type="entry name" value="FAD/NAD-bd_sf"/>
</dbReference>
<dbReference type="PANTHER" id="PTHR13847:SF287">
    <property type="entry name" value="FAD-DEPENDENT OXIDOREDUCTASE DOMAIN-CONTAINING PROTEIN 1"/>
    <property type="match status" value="1"/>
</dbReference>
<dbReference type="Gene3D" id="3.50.50.60">
    <property type="entry name" value="FAD/NAD(P)-binding domain"/>
    <property type="match status" value="1"/>
</dbReference>
<sequence length="416" mass="45431">MQRYSALSLLRHALNGHRNWQAAWRSPPLRDRYSAIIVGAGGHGLAAAYYLAKEHGITDVAVLEAGWLGGGNVARNTVTVRSNYMRDESIPFYVRSVDLYDGLTRDLNFNLMQSKRTMIDVLQTWGMVRDRRRRRLIMDIYGSTYQDISVDELRRRVPLLTGGGPDSRLPILGAAVHTDASVNRHDAVAWGYARAADALGVEIHQKTPVTQLLRGPDGAISGVETPRGTVRAPIVALAVSGHTTTLTETVGLRLPLRTINLTAFVSEPVKPALDVIVNCPDLGVYLSQSDKGEMVIGGAPDLGQSFRRDIKQGVFEHTVAMLLELFPAFRRLKLLRQWGGHLDMAHDASPIVSKTDIPGLIVSAGWWGGYKAIPAGGAGLAHLIATGRPDPLTAPFGLNRFRHLDYVVETGTTTAR</sequence>
<evidence type="ECO:0000313" key="3">
    <source>
        <dbReference type="EMBL" id="MBS0124068.1"/>
    </source>
</evidence>
<dbReference type="Gene3D" id="3.30.9.10">
    <property type="entry name" value="D-Amino Acid Oxidase, subunit A, domain 2"/>
    <property type="match status" value="1"/>
</dbReference>
<dbReference type="EMBL" id="JAGTUU010000003">
    <property type="protein sequence ID" value="MBS0124068.1"/>
    <property type="molecule type" value="Genomic_DNA"/>
</dbReference>
<evidence type="ECO:0000256" key="1">
    <source>
        <dbReference type="ARBA" id="ARBA00023002"/>
    </source>
</evidence>
<dbReference type="InterPro" id="IPR006076">
    <property type="entry name" value="FAD-dep_OxRdtase"/>
</dbReference>
<keyword evidence="4" id="KW-1185">Reference proteome</keyword>
<name>A0A8J8B9D4_9RHOB</name>
<feature type="domain" description="Rhodanese" evidence="2">
    <location>
        <begin position="36"/>
        <end position="79"/>
    </location>
</feature>
<dbReference type="PANTHER" id="PTHR13847">
    <property type="entry name" value="SARCOSINE DEHYDROGENASE-RELATED"/>
    <property type="match status" value="1"/>
</dbReference>
<dbReference type="InterPro" id="IPR001763">
    <property type="entry name" value="Rhodanese-like_dom"/>
</dbReference>
<evidence type="ECO:0000259" key="2">
    <source>
        <dbReference type="PROSITE" id="PS50206"/>
    </source>
</evidence>
<dbReference type="Proteomes" id="UP000681356">
    <property type="component" value="Unassembled WGS sequence"/>
</dbReference>
<proteinExistence type="predicted"/>
<dbReference type="SUPFAM" id="SSF51905">
    <property type="entry name" value="FAD/NAD(P)-binding domain"/>
    <property type="match status" value="1"/>
</dbReference>
<keyword evidence="1" id="KW-0560">Oxidoreductase</keyword>
<accession>A0A8J8B9D4</accession>
<dbReference type="GO" id="GO:0005737">
    <property type="term" value="C:cytoplasm"/>
    <property type="evidence" value="ECO:0007669"/>
    <property type="project" value="TreeGrafter"/>
</dbReference>
<dbReference type="PROSITE" id="PS50206">
    <property type="entry name" value="RHODANESE_3"/>
    <property type="match status" value="1"/>
</dbReference>
<evidence type="ECO:0000313" key="4">
    <source>
        <dbReference type="Proteomes" id="UP000681356"/>
    </source>
</evidence>
<dbReference type="Pfam" id="PF01266">
    <property type="entry name" value="DAO"/>
    <property type="match status" value="1"/>
</dbReference>
<organism evidence="3 4">
    <name type="scientific">Thetidibacter halocola</name>
    <dbReference type="NCBI Taxonomy" id="2827239"/>
    <lineage>
        <taxon>Bacteria</taxon>
        <taxon>Pseudomonadati</taxon>
        <taxon>Pseudomonadota</taxon>
        <taxon>Alphaproteobacteria</taxon>
        <taxon>Rhodobacterales</taxon>
        <taxon>Roseobacteraceae</taxon>
        <taxon>Thetidibacter</taxon>
    </lineage>
</organism>
<reference evidence="3" key="1">
    <citation type="submission" date="2021-04" db="EMBL/GenBank/DDBJ databases">
        <authorList>
            <person name="Yoon J."/>
        </authorList>
    </citation>
    <scope>NUCLEOTIDE SEQUENCE</scope>
    <source>
        <strain evidence="3">KMU-90</strain>
    </source>
</reference>
<dbReference type="GO" id="GO:0016491">
    <property type="term" value="F:oxidoreductase activity"/>
    <property type="evidence" value="ECO:0007669"/>
    <property type="project" value="UniProtKB-KW"/>
</dbReference>
<dbReference type="AlphaFoldDB" id="A0A8J8B9D4"/>
<comment type="caution">
    <text evidence="3">The sequence shown here is derived from an EMBL/GenBank/DDBJ whole genome shotgun (WGS) entry which is preliminary data.</text>
</comment>
<gene>
    <name evidence="3" type="ORF">KB874_07960</name>
</gene>
<dbReference type="RefSeq" id="WP_212536039.1">
    <property type="nucleotide sequence ID" value="NZ_JAGTUU010000003.1"/>
</dbReference>